<dbReference type="SUPFAM" id="SSF46548">
    <property type="entry name" value="alpha-helical ferredoxin"/>
    <property type="match status" value="1"/>
</dbReference>
<accession>A0ABV8C6J2</accession>
<dbReference type="InterPro" id="IPR004113">
    <property type="entry name" value="FAD-bd_oxidored_4_C"/>
</dbReference>
<keyword evidence="5" id="KW-0560">Oxidoreductase</keyword>
<dbReference type="InterPro" id="IPR017900">
    <property type="entry name" value="4Fe4S_Fe_S_CS"/>
</dbReference>
<dbReference type="Pfam" id="PF13183">
    <property type="entry name" value="Fer4_8"/>
    <property type="match status" value="1"/>
</dbReference>
<dbReference type="Gene3D" id="3.30.465.10">
    <property type="match status" value="1"/>
</dbReference>
<reference evidence="11" key="1">
    <citation type="journal article" date="2019" name="Int. J. Syst. Evol. Microbiol.">
        <title>The Global Catalogue of Microorganisms (GCM) 10K type strain sequencing project: providing services to taxonomists for standard genome sequencing and annotation.</title>
        <authorList>
            <consortium name="The Broad Institute Genomics Platform"/>
            <consortium name="The Broad Institute Genome Sequencing Center for Infectious Disease"/>
            <person name="Wu L."/>
            <person name="Ma J."/>
        </authorList>
    </citation>
    <scope>NUCLEOTIDE SEQUENCE [LARGE SCALE GENOMIC DNA]</scope>
    <source>
        <strain evidence="11">CGMCC 4.7405</strain>
    </source>
</reference>
<keyword evidence="6" id="KW-0408">Iron</keyword>
<keyword evidence="11" id="KW-1185">Reference proteome</keyword>
<dbReference type="PROSITE" id="PS51379">
    <property type="entry name" value="4FE4S_FER_2"/>
    <property type="match status" value="1"/>
</dbReference>
<dbReference type="PROSITE" id="PS51387">
    <property type="entry name" value="FAD_PCMH"/>
    <property type="match status" value="1"/>
</dbReference>
<dbReference type="InterPro" id="IPR016164">
    <property type="entry name" value="FAD-linked_Oxase-like_C"/>
</dbReference>
<name>A0ABV8C6J2_9PSEU</name>
<dbReference type="Proteomes" id="UP001595690">
    <property type="component" value="Unassembled WGS sequence"/>
</dbReference>
<dbReference type="Pfam" id="PF02913">
    <property type="entry name" value="FAD-oxidase_C"/>
    <property type="match status" value="1"/>
</dbReference>
<keyword evidence="3" id="KW-0479">Metal-binding</keyword>
<comment type="cofactor">
    <cofactor evidence="1">
        <name>FAD</name>
        <dbReference type="ChEBI" id="CHEBI:57692"/>
    </cofactor>
</comment>
<organism evidence="10 11">
    <name type="scientific">Lentzea rhizosphaerae</name>
    <dbReference type="NCBI Taxonomy" id="2041025"/>
    <lineage>
        <taxon>Bacteria</taxon>
        <taxon>Bacillati</taxon>
        <taxon>Actinomycetota</taxon>
        <taxon>Actinomycetes</taxon>
        <taxon>Pseudonocardiales</taxon>
        <taxon>Pseudonocardiaceae</taxon>
        <taxon>Lentzea</taxon>
    </lineage>
</organism>
<dbReference type="SUPFAM" id="SSF56176">
    <property type="entry name" value="FAD-binding/transporter-associated domain-like"/>
    <property type="match status" value="1"/>
</dbReference>
<sequence length="939" mass="100577">MSAHPLVRLLARTAPGLRVESEAGGTAPFAYDASNYRVAPRAVAFPRSPEEVSAALRACRELGVPVTARGGGTSMAGNAVGPGLVLDFSRGMNRILDIDPGARLARVEPGVVLDDLRDAVAPHGLTFGPDPSSHSRCTIGGMIGNDACGNRSVRHGRTSGHVESLEIVTIDGLHAIADHTGLRPLDAAQDQVAELDARLRRLIGENLAPIRTELGRIPRQVSGYQLHHLLPENGFDLARALVGTEGTCAVVVAATVRLVPTARAATLLALGYDDVVDAAEDVPEILRWTPTAVEGMDSAIVATMRARRGSGSVTGLPDGRAWLYVELDGDDETDVAVRAGQLLDTLKARGRMLDGRVVDSEAQRRSLWRVREDGAGLAARLVDGGESWPGWEDAAVAPENLAGYLRDFRALLTAHRLTGVLYGHFGAGCVHVRIDFDLASEQGREATRRFLREAAEVVVRHGGTLSGEHGDGRARSELLEVMYSREVIGAFAAFKRIFDPDGLLNPGVIVAPAAVDADLALDVPRPQGRTTLFTFPHDRDGFAGAVRRCVGVGRCRSNAGGVMCPSYRATGEENHSTRGRARMLQEMVRGDLVRDGWRSTEVKDALDLCLSCKACSTDCPTGVDMATYKAEFLHQHYRGRIRPRSHYSLGWLPATSKLAGYVARPLNAVLRGPLGKVAAWLGGITRRRAIPPFASRRALKTVLRTAVDRPAALLFVDSFTRAFRPQVAGAASRVLDAAGLPCTPSSGLCCGLTWVSTGQLSVARRVMARTIARLDRGPHRDLPIVVAEPSCAAALKRDVPELLGTEAARRVAARVHTLTSALTDLSTSDWQPGVPDSVVLQTHCHEYATFGGPRDLLRKLGVRTVTEAEGCCGLAGNFGFEEQHYDTSMAVADLSLRPRLEENPDAVVVADGFSCATQVDHLGVRAVHLAELLDPGEKP</sequence>
<dbReference type="Gene3D" id="3.30.70.2190">
    <property type="match status" value="1"/>
</dbReference>
<dbReference type="InterPro" id="IPR036318">
    <property type="entry name" value="FAD-bd_PCMH-like_sf"/>
</dbReference>
<evidence type="ECO:0000256" key="5">
    <source>
        <dbReference type="ARBA" id="ARBA00023002"/>
    </source>
</evidence>
<evidence type="ECO:0000313" key="11">
    <source>
        <dbReference type="Proteomes" id="UP001595690"/>
    </source>
</evidence>
<dbReference type="Pfam" id="PF01565">
    <property type="entry name" value="FAD_binding_4"/>
    <property type="match status" value="1"/>
</dbReference>
<dbReference type="EMBL" id="JBHRZI010000038">
    <property type="protein sequence ID" value="MFC3897630.1"/>
    <property type="molecule type" value="Genomic_DNA"/>
</dbReference>
<evidence type="ECO:0000256" key="6">
    <source>
        <dbReference type="ARBA" id="ARBA00023004"/>
    </source>
</evidence>
<evidence type="ECO:0000256" key="1">
    <source>
        <dbReference type="ARBA" id="ARBA00001974"/>
    </source>
</evidence>
<dbReference type="PROSITE" id="PS00198">
    <property type="entry name" value="4FE4S_FER_1"/>
    <property type="match status" value="1"/>
</dbReference>
<dbReference type="InterPro" id="IPR009051">
    <property type="entry name" value="Helical_ferredxn"/>
</dbReference>
<dbReference type="PANTHER" id="PTHR11748">
    <property type="entry name" value="D-LACTATE DEHYDROGENASE"/>
    <property type="match status" value="1"/>
</dbReference>
<dbReference type="SUPFAM" id="SSF55103">
    <property type="entry name" value="FAD-linked oxidases, C-terminal domain"/>
    <property type="match status" value="1"/>
</dbReference>
<keyword evidence="7" id="KW-0411">Iron-sulfur</keyword>
<dbReference type="InterPro" id="IPR017896">
    <property type="entry name" value="4Fe4S_Fe-S-bd"/>
</dbReference>
<evidence type="ECO:0000313" key="10">
    <source>
        <dbReference type="EMBL" id="MFC3897630.1"/>
    </source>
</evidence>
<protein>
    <submittedName>
        <fullName evidence="10">FAD-binding and (Fe-S)-binding domain-containing protein</fullName>
    </submittedName>
</protein>
<dbReference type="Gene3D" id="1.10.1060.10">
    <property type="entry name" value="Alpha-helical ferredoxin"/>
    <property type="match status" value="1"/>
</dbReference>
<comment type="caution">
    <text evidence="10">The sequence shown here is derived from an EMBL/GenBank/DDBJ whole genome shotgun (WGS) entry which is preliminary data.</text>
</comment>
<evidence type="ECO:0000256" key="4">
    <source>
        <dbReference type="ARBA" id="ARBA00022827"/>
    </source>
</evidence>
<dbReference type="InterPro" id="IPR016171">
    <property type="entry name" value="Vanillyl_alc_oxidase_C-sub2"/>
</dbReference>
<keyword evidence="4" id="KW-0274">FAD</keyword>
<evidence type="ECO:0000256" key="7">
    <source>
        <dbReference type="ARBA" id="ARBA00023014"/>
    </source>
</evidence>
<dbReference type="InterPro" id="IPR006094">
    <property type="entry name" value="Oxid_FAD_bind_N"/>
</dbReference>
<dbReference type="Gene3D" id="1.10.45.10">
    <property type="entry name" value="Vanillyl-alcohol Oxidase, Chain A, domain 4"/>
    <property type="match status" value="1"/>
</dbReference>
<feature type="domain" description="4Fe-4S ferredoxin-type" evidence="8">
    <location>
        <begin position="598"/>
        <end position="629"/>
    </location>
</feature>
<evidence type="ECO:0000256" key="3">
    <source>
        <dbReference type="ARBA" id="ARBA00022723"/>
    </source>
</evidence>
<dbReference type="Gene3D" id="3.30.70.2740">
    <property type="match status" value="1"/>
</dbReference>
<evidence type="ECO:0000259" key="8">
    <source>
        <dbReference type="PROSITE" id="PS51379"/>
    </source>
</evidence>
<dbReference type="RefSeq" id="WP_382379116.1">
    <property type="nucleotide sequence ID" value="NZ_JBHRZI010000038.1"/>
</dbReference>
<dbReference type="InterPro" id="IPR016166">
    <property type="entry name" value="FAD-bd_PCMH"/>
</dbReference>
<dbReference type="InterPro" id="IPR016169">
    <property type="entry name" value="FAD-bd_PCMH_sub2"/>
</dbReference>
<feature type="domain" description="FAD-binding PCMH-type" evidence="9">
    <location>
        <begin position="36"/>
        <end position="261"/>
    </location>
</feature>
<gene>
    <name evidence="10" type="ORF">ACFOWZ_39685</name>
</gene>
<dbReference type="InterPro" id="IPR004017">
    <property type="entry name" value="Cys_rich_dom"/>
</dbReference>
<keyword evidence="2" id="KW-0285">Flavoprotein</keyword>
<evidence type="ECO:0000256" key="2">
    <source>
        <dbReference type="ARBA" id="ARBA00022630"/>
    </source>
</evidence>
<dbReference type="Pfam" id="PF02754">
    <property type="entry name" value="CCG"/>
    <property type="match status" value="2"/>
</dbReference>
<evidence type="ECO:0000259" key="9">
    <source>
        <dbReference type="PROSITE" id="PS51387"/>
    </source>
</evidence>
<dbReference type="PANTHER" id="PTHR11748:SF119">
    <property type="entry name" value="D-2-HYDROXYGLUTARATE DEHYDROGENASE"/>
    <property type="match status" value="1"/>
</dbReference>
<proteinExistence type="predicted"/>